<evidence type="ECO:0000256" key="3">
    <source>
        <dbReference type="ARBA" id="ARBA00023163"/>
    </source>
</evidence>
<dbReference type="GO" id="GO:0003677">
    <property type="term" value="F:DNA binding"/>
    <property type="evidence" value="ECO:0007669"/>
    <property type="project" value="UniProtKB-UniRule"/>
</dbReference>
<keyword evidence="7" id="KW-1185">Reference proteome</keyword>
<dbReference type="PANTHER" id="PTHR38465:SF1">
    <property type="entry name" value="HTH-TYPE TRANSCRIPTIONAL REGULATOR MJ1563-RELATED"/>
    <property type="match status" value="1"/>
</dbReference>
<dbReference type="PIRSF" id="PIRSF006707">
    <property type="entry name" value="MJ1563"/>
    <property type="match status" value="1"/>
</dbReference>
<dbReference type="Gene3D" id="1.10.10.10">
    <property type="entry name" value="Winged helix-like DNA-binding domain superfamily/Winged helix DNA-binding domain"/>
    <property type="match status" value="1"/>
</dbReference>
<dbReference type="InterPro" id="IPR036388">
    <property type="entry name" value="WH-like_DNA-bd_sf"/>
</dbReference>
<evidence type="ECO:0000256" key="2">
    <source>
        <dbReference type="ARBA" id="ARBA00023125"/>
    </source>
</evidence>
<dbReference type="Pfam" id="PF12802">
    <property type="entry name" value="MarR_2"/>
    <property type="match status" value="1"/>
</dbReference>
<reference evidence="6 7" key="1">
    <citation type="submission" date="2014-03" db="EMBL/GenBank/DDBJ databases">
        <authorList>
            <person name="Urmite Genomes U."/>
        </authorList>
    </citation>
    <scope>NUCLEOTIDE SEQUENCE [LARGE SCALE GENOMIC DNA]</scope>
    <source>
        <strain evidence="6 7">Vm-5</strain>
    </source>
</reference>
<feature type="domain" description="HTH marR-type" evidence="5">
    <location>
        <begin position="26"/>
        <end position="77"/>
    </location>
</feature>
<keyword evidence="1 4" id="KW-0805">Transcription regulation</keyword>
<accession>A0A024QGK8</accession>
<dbReference type="InterPro" id="IPR052362">
    <property type="entry name" value="HTH-GbsR_regulator"/>
</dbReference>
<gene>
    <name evidence="6" type="ORF">BN990_04008</name>
</gene>
<dbReference type="STRING" id="1462526.BN990_04008"/>
<name>A0A024QGK8_9BACI</name>
<evidence type="ECO:0000313" key="6">
    <source>
        <dbReference type="EMBL" id="CDQ41634.1"/>
    </source>
</evidence>
<dbReference type="PANTHER" id="PTHR38465">
    <property type="entry name" value="HTH-TYPE TRANSCRIPTIONAL REGULATOR MJ1563-RELATED"/>
    <property type="match status" value="1"/>
</dbReference>
<evidence type="ECO:0000256" key="1">
    <source>
        <dbReference type="ARBA" id="ARBA00023015"/>
    </source>
</evidence>
<evidence type="ECO:0000256" key="4">
    <source>
        <dbReference type="PIRNR" id="PIRNR006707"/>
    </source>
</evidence>
<dbReference type="InterPro" id="IPR036390">
    <property type="entry name" value="WH_DNA-bd_sf"/>
</dbReference>
<dbReference type="SUPFAM" id="SSF46785">
    <property type="entry name" value="Winged helix' DNA-binding domain"/>
    <property type="match status" value="1"/>
</dbReference>
<comment type="caution">
    <text evidence="6">The sequence shown here is derived from an EMBL/GenBank/DDBJ whole genome shotgun (WGS) entry which is preliminary data.</text>
</comment>
<evidence type="ECO:0000259" key="5">
    <source>
        <dbReference type="Pfam" id="PF12802"/>
    </source>
</evidence>
<dbReference type="InterPro" id="IPR026282">
    <property type="entry name" value="MJ1563"/>
</dbReference>
<keyword evidence="2 4" id="KW-0238">DNA-binding</keyword>
<protein>
    <recommendedName>
        <fullName evidence="4">HTH-type transcriptional regulator</fullName>
    </recommendedName>
</protein>
<dbReference type="EMBL" id="CCDP010000003">
    <property type="protein sequence ID" value="CDQ41634.1"/>
    <property type="molecule type" value="Genomic_DNA"/>
</dbReference>
<dbReference type="RefSeq" id="WP_021292461.1">
    <property type="nucleotide sequence ID" value="NZ_BNER01000005.1"/>
</dbReference>
<organism evidence="6 7">
    <name type="scientific">Virgibacillus massiliensis</name>
    <dbReference type="NCBI Taxonomy" id="1462526"/>
    <lineage>
        <taxon>Bacteria</taxon>
        <taxon>Bacillati</taxon>
        <taxon>Bacillota</taxon>
        <taxon>Bacilli</taxon>
        <taxon>Bacillales</taxon>
        <taxon>Bacillaceae</taxon>
        <taxon>Virgibacillus</taxon>
    </lineage>
</organism>
<sequence length="178" mass="21241">MNNREQIENVKTQFIEKITDNMNAFGVSTSVGRVLGIIYMNREPMTLDELSAETGMSKTRMSQVVREMIDMNIAERVFKKGVRKDLYQVEEDYYQTFISLFIFTWQKAINRSRNFEQRLIQKLDTLQLESDVAEEDEQAINELLHEIREWMDYYDWIQRVTEFFASGEIFEHVPKKKT</sequence>
<keyword evidence="3 4" id="KW-0804">Transcription</keyword>
<dbReference type="OrthoDB" id="9800374at2"/>
<dbReference type="AlphaFoldDB" id="A0A024QGK8"/>
<proteinExistence type="inferred from homology"/>
<comment type="similarity">
    <text evidence="4">Belongs to the GbsR family.</text>
</comment>
<evidence type="ECO:0000313" key="7">
    <source>
        <dbReference type="Proteomes" id="UP000028875"/>
    </source>
</evidence>
<reference evidence="7" key="2">
    <citation type="submission" date="2014-05" db="EMBL/GenBank/DDBJ databases">
        <title>Draft genome sequence of Virgibacillus massiliensis Vm-5.</title>
        <authorList>
            <person name="Khelaifia S."/>
            <person name="Croce O."/>
            <person name="Lagier J.C."/>
            <person name="Raoult D."/>
        </authorList>
    </citation>
    <scope>NUCLEOTIDE SEQUENCE [LARGE SCALE GENOMIC DNA]</scope>
    <source>
        <strain evidence="7">Vm-5</strain>
    </source>
</reference>
<dbReference type="Proteomes" id="UP000028875">
    <property type="component" value="Unassembled WGS sequence"/>
</dbReference>
<dbReference type="eggNOG" id="COG1510">
    <property type="taxonomic scope" value="Bacteria"/>
</dbReference>
<dbReference type="InterPro" id="IPR000835">
    <property type="entry name" value="HTH_MarR-typ"/>
</dbReference>
<dbReference type="GO" id="GO:0003700">
    <property type="term" value="F:DNA-binding transcription factor activity"/>
    <property type="evidence" value="ECO:0007669"/>
    <property type="project" value="InterPro"/>
</dbReference>